<evidence type="ECO:0000259" key="2">
    <source>
        <dbReference type="Pfam" id="PF05699"/>
    </source>
</evidence>
<dbReference type="PANTHER" id="PTHR45913:SF19">
    <property type="entry name" value="LOW QUALITY PROTEIN: ZINC FINGER BED DOMAIN-CONTAINING PROTEIN 5-LIKE"/>
    <property type="match status" value="1"/>
</dbReference>
<organism evidence="3">
    <name type="scientific">Sipha flava</name>
    <name type="common">yellow sugarcane aphid</name>
    <dbReference type="NCBI Taxonomy" id="143950"/>
    <lineage>
        <taxon>Eukaryota</taxon>
        <taxon>Metazoa</taxon>
        <taxon>Ecdysozoa</taxon>
        <taxon>Arthropoda</taxon>
        <taxon>Hexapoda</taxon>
        <taxon>Insecta</taxon>
        <taxon>Pterygota</taxon>
        <taxon>Neoptera</taxon>
        <taxon>Paraneoptera</taxon>
        <taxon>Hemiptera</taxon>
        <taxon>Sternorrhyncha</taxon>
        <taxon>Aphidomorpha</taxon>
        <taxon>Aphidoidea</taxon>
        <taxon>Aphididae</taxon>
        <taxon>Sipha</taxon>
    </lineage>
</organism>
<evidence type="ECO:0000313" key="3">
    <source>
        <dbReference type="EMBL" id="MBY84176.1"/>
    </source>
</evidence>
<protein>
    <submittedName>
        <fullName evidence="3">SCAN domain-containing protein 3</fullName>
    </submittedName>
</protein>
<dbReference type="Pfam" id="PF05699">
    <property type="entry name" value="Dimer_Tnp_hAT"/>
    <property type="match status" value="1"/>
</dbReference>
<dbReference type="GO" id="GO:0046983">
    <property type="term" value="F:protein dimerization activity"/>
    <property type="evidence" value="ECO:0007669"/>
    <property type="project" value="InterPro"/>
</dbReference>
<dbReference type="PANTHER" id="PTHR45913">
    <property type="entry name" value="EPM2A-INTERACTING PROTEIN 1"/>
    <property type="match status" value="1"/>
</dbReference>
<dbReference type="InterPro" id="IPR012337">
    <property type="entry name" value="RNaseH-like_sf"/>
</dbReference>
<evidence type="ECO:0000256" key="1">
    <source>
        <dbReference type="SAM" id="MobiDB-lite"/>
    </source>
</evidence>
<name>A0A2S2R2G6_9HEMI</name>
<feature type="domain" description="HAT C-terminal dimerisation" evidence="2">
    <location>
        <begin position="556"/>
        <end position="616"/>
    </location>
</feature>
<accession>A0A2S2R2G6</accession>
<feature type="region of interest" description="Disordered" evidence="1">
    <location>
        <begin position="1"/>
        <end position="37"/>
    </location>
</feature>
<dbReference type="InterPro" id="IPR008906">
    <property type="entry name" value="HATC_C_dom"/>
</dbReference>
<dbReference type="EMBL" id="GGMS01014973">
    <property type="protein sequence ID" value="MBY84176.1"/>
    <property type="molecule type" value="Transcribed_RNA"/>
</dbReference>
<dbReference type="OrthoDB" id="6590528at2759"/>
<proteinExistence type="predicted"/>
<gene>
    <name evidence="3" type="primary">SCAND3_13</name>
    <name evidence="3" type="ORF">g.100044</name>
</gene>
<feature type="compositionally biased region" description="Polar residues" evidence="1">
    <location>
        <begin position="1"/>
        <end position="27"/>
    </location>
</feature>
<dbReference type="AlphaFoldDB" id="A0A2S2R2G6"/>
<sequence length="643" mass="74905">MSKQSQMTNFFKQPHNTSTSDNQNSNITKKHNLDTTQNVDEPSLKKVKILKYKDSYVEYGFTYLNENGKDVPQCVICGMTLANASLKPNKLIRHMETSHAQYKNNTRDFFLRKFEELKKNKKMINTYTVEDKIYLKCSYLAALHIAKSKKPYSIGEKLLKPCMIDICTELFSNEHVTKIKKIPMSNDTISRRINTMSNDIENQLSEKIKKSIFYAIQLDESTDINNEAILLMYVRYVDTDLNDIQEEFFCCLNLKTYCTSEEIFETISSHFQKINLQFSNCIGICTDGAAAMTGKFNGLVTRVQQIAHKNIISTHCFIHREQLATKDMNENLFDVLNICIKIVNFIRASAVNTRVFKVMCEEMGSGFKNLLLHTHVRWLSRGKVLTRLFELKTEVEIFLRDKKSPVSDYFENNVWLAKLAYLSDIFSILNELNLSMQGPHTNLFISYNKIDAFLKKIRLWTNRVRNYTFDMFPNFFNMTQENILTKNEINEMCIIIEEHLGRLREKMSKYFDPTKDIRKNCNWVINPFVQSDQNILSLTNEEKLIELSADVGLHEIFRSNKNIGQFWIKVQNEYPSLAEEVLKLLISFSTTYLCENGFSTLTTIKNKTRNRLEISSAMRISLTKSIEPRIDEIISHQQQQPSH</sequence>
<dbReference type="SUPFAM" id="SSF53098">
    <property type="entry name" value="Ribonuclease H-like"/>
    <property type="match status" value="1"/>
</dbReference>
<reference evidence="3" key="1">
    <citation type="submission" date="2018-04" db="EMBL/GenBank/DDBJ databases">
        <title>Transcriptome assembly of Sipha flava.</title>
        <authorList>
            <person name="Scully E.D."/>
            <person name="Geib S.M."/>
            <person name="Palmer N.A."/>
            <person name="Koch K."/>
            <person name="Bradshaw J."/>
            <person name="Heng-Moss T."/>
            <person name="Sarath G."/>
        </authorList>
    </citation>
    <scope>NUCLEOTIDE SEQUENCE</scope>
</reference>